<proteinExistence type="predicted"/>
<protein>
    <submittedName>
        <fullName evidence="1">Uncharacterized protein</fullName>
    </submittedName>
</protein>
<dbReference type="Proteomes" id="UP001271249">
    <property type="component" value="Unassembled WGS sequence"/>
</dbReference>
<organism evidence="1 2">
    <name type="scientific">Mesorhizobium captivum</name>
    <dbReference type="NCBI Taxonomy" id="3072319"/>
    <lineage>
        <taxon>Bacteria</taxon>
        <taxon>Pseudomonadati</taxon>
        <taxon>Pseudomonadota</taxon>
        <taxon>Alphaproteobacteria</taxon>
        <taxon>Hyphomicrobiales</taxon>
        <taxon>Phyllobacteriaceae</taxon>
        <taxon>Mesorhizobium</taxon>
    </lineage>
</organism>
<accession>A0ABU4Z8V9</accession>
<sequence>MAGRGRGAVEGEGTTAGVSERLLFAGTAPAEAAPVSLPMPRPAGEI</sequence>
<dbReference type="RefSeq" id="WP_320229179.1">
    <property type="nucleotide sequence ID" value="NZ_JAVIJC010000038.1"/>
</dbReference>
<reference evidence="1 2" key="1">
    <citation type="submission" date="2023-08" db="EMBL/GenBank/DDBJ databases">
        <title>Implementing the SeqCode for naming new Mesorhizobium species isolated from Vachellia karroo root nodules.</title>
        <authorList>
            <person name="Van Lill M."/>
        </authorList>
    </citation>
    <scope>NUCLEOTIDE SEQUENCE [LARGE SCALE GENOMIC DNA]</scope>
    <source>
        <strain evidence="1 2">VK22B</strain>
    </source>
</reference>
<gene>
    <name evidence="1" type="ORF">RFN29_28005</name>
</gene>
<evidence type="ECO:0000313" key="1">
    <source>
        <dbReference type="EMBL" id="MDX8495408.1"/>
    </source>
</evidence>
<name>A0ABU4Z8V9_9HYPH</name>
<dbReference type="EMBL" id="JAVIJC010000038">
    <property type="protein sequence ID" value="MDX8495408.1"/>
    <property type="molecule type" value="Genomic_DNA"/>
</dbReference>
<keyword evidence="2" id="KW-1185">Reference proteome</keyword>
<evidence type="ECO:0000313" key="2">
    <source>
        <dbReference type="Proteomes" id="UP001271249"/>
    </source>
</evidence>
<comment type="caution">
    <text evidence="1">The sequence shown here is derived from an EMBL/GenBank/DDBJ whole genome shotgun (WGS) entry which is preliminary data.</text>
</comment>